<keyword evidence="5" id="KW-0347">Helicase</keyword>
<dbReference type="EMBL" id="CAJOBA010017876">
    <property type="protein sequence ID" value="CAF3897434.1"/>
    <property type="molecule type" value="Genomic_DNA"/>
</dbReference>
<evidence type="ECO:0000313" key="13">
    <source>
        <dbReference type="EMBL" id="CAF1296611.1"/>
    </source>
</evidence>
<reference evidence="13" key="1">
    <citation type="submission" date="2021-02" db="EMBL/GenBank/DDBJ databases">
        <authorList>
            <person name="Nowell W R."/>
        </authorList>
    </citation>
    <scope>NUCLEOTIDE SEQUENCE</scope>
</reference>
<dbReference type="PROSITE" id="PS50088">
    <property type="entry name" value="ANK_REPEAT"/>
    <property type="match status" value="2"/>
</dbReference>
<keyword evidence="16" id="KW-1185">Reference proteome</keyword>
<dbReference type="SUPFAM" id="SSF47027">
    <property type="entry name" value="Acyl-CoA binding protein"/>
    <property type="match status" value="1"/>
</dbReference>
<dbReference type="EMBL" id="CAJOBC010035267">
    <property type="protein sequence ID" value="CAF4112036.1"/>
    <property type="molecule type" value="Genomic_DNA"/>
</dbReference>
<evidence type="ECO:0000313" key="16">
    <source>
        <dbReference type="Proteomes" id="UP000663829"/>
    </source>
</evidence>
<dbReference type="Gene3D" id="3.40.50.300">
    <property type="entry name" value="P-loop containing nucleotide triphosphate hydrolases"/>
    <property type="match status" value="3"/>
</dbReference>
<dbReference type="InterPro" id="IPR035984">
    <property type="entry name" value="Acyl-CoA-binding_sf"/>
</dbReference>
<dbReference type="GO" id="GO:0003676">
    <property type="term" value="F:nucleic acid binding"/>
    <property type="evidence" value="ECO:0007669"/>
    <property type="project" value="InterPro"/>
</dbReference>
<dbReference type="SMART" id="SM00487">
    <property type="entry name" value="DEXDc"/>
    <property type="match status" value="1"/>
</dbReference>
<proteinExistence type="predicted"/>
<evidence type="ECO:0000259" key="10">
    <source>
        <dbReference type="PROSITE" id="PS51195"/>
    </source>
</evidence>
<dbReference type="SMART" id="SM00248">
    <property type="entry name" value="ANK"/>
    <property type="match status" value="3"/>
</dbReference>
<feature type="domain" description="Helicase ATP-binding" evidence="9">
    <location>
        <begin position="86"/>
        <end position="237"/>
    </location>
</feature>
<feature type="repeat" description="ANK" evidence="7">
    <location>
        <begin position="475"/>
        <end position="507"/>
    </location>
</feature>
<dbReference type="Proteomes" id="UP000682733">
    <property type="component" value="Unassembled WGS sequence"/>
</dbReference>
<evidence type="ECO:0000313" key="14">
    <source>
        <dbReference type="EMBL" id="CAF3897434.1"/>
    </source>
</evidence>
<accession>A0A815DFM1</accession>
<dbReference type="OrthoDB" id="196131at2759"/>
<evidence type="ECO:0000256" key="7">
    <source>
        <dbReference type="PROSITE-ProRule" id="PRU00023"/>
    </source>
</evidence>
<feature type="repeat" description="ANK" evidence="7">
    <location>
        <begin position="508"/>
        <end position="540"/>
    </location>
</feature>
<dbReference type="Gene3D" id="1.20.80.10">
    <property type="match status" value="1"/>
</dbReference>
<dbReference type="Proteomes" id="UP000677228">
    <property type="component" value="Unassembled WGS sequence"/>
</dbReference>
<keyword evidence="6" id="KW-0067">ATP-binding</keyword>
<dbReference type="InterPro" id="IPR000582">
    <property type="entry name" value="Acyl-CoA-binding_protein"/>
</dbReference>
<dbReference type="SUPFAM" id="SSF52540">
    <property type="entry name" value="P-loop containing nucleoside triphosphate hydrolases"/>
    <property type="match status" value="2"/>
</dbReference>
<dbReference type="EMBL" id="CAJNOK010010696">
    <property type="protein sequence ID" value="CAF1122482.1"/>
    <property type="molecule type" value="Genomic_DNA"/>
</dbReference>
<evidence type="ECO:0000259" key="11">
    <source>
        <dbReference type="PROSITE" id="PS51228"/>
    </source>
</evidence>
<dbReference type="AlphaFoldDB" id="A0A815DFM1"/>
<dbReference type="InterPro" id="IPR027417">
    <property type="entry name" value="P-loop_NTPase"/>
</dbReference>
<dbReference type="InterPro" id="IPR011545">
    <property type="entry name" value="DEAD/DEAH_box_helicase_dom"/>
</dbReference>
<name>A0A815DFM1_9BILA</name>
<dbReference type="PROSITE" id="PS51195">
    <property type="entry name" value="Q_MOTIF"/>
    <property type="match status" value="1"/>
</dbReference>
<dbReference type="GO" id="GO:0000062">
    <property type="term" value="F:fatty-acyl-CoA binding"/>
    <property type="evidence" value="ECO:0007669"/>
    <property type="project" value="InterPro"/>
</dbReference>
<dbReference type="PROSITE" id="PS51228">
    <property type="entry name" value="ACB_2"/>
    <property type="match status" value="1"/>
</dbReference>
<dbReference type="Pfam" id="PF12796">
    <property type="entry name" value="Ank_2"/>
    <property type="match status" value="1"/>
</dbReference>
<keyword evidence="4" id="KW-0378">Hydrolase</keyword>
<feature type="domain" description="DEAD-box RNA helicase Q" evidence="10">
    <location>
        <begin position="55"/>
        <end position="83"/>
    </location>
</feature>
<gene>
    <name evidence="13" type="ORF">GPM918_LOCUS28306</name>
    <name evidence="12" type="ORF">OVA965_LOCUS20250</name>
    <name evidence="15" type="ORF">SRO942_LOCUS28795</name>
    <name evidence="14" type="ORF">TMI583_LOCUS20567</name>
</gene>
<protein>
    <recommendedName>
        <fullName evidence="2">Acyl-CoA-binding domain-containing protein 6</fullName>
        <ecNumber evidence="1">3.6.4.13</ecNumber>
    </recommendedName>
</protein>
<evidence type="ECO:0000313" key="12">
    <source>
        <dbReference type="EMBL" id="CAF1122482.1"/>
    </source>
</evidence>
<evidence type="ECO:0000256" key="1">
    <source>
        <dbReference type="ARBA" id="ARBA00012552"/>
    </source>
</evidence>
<evidence type="ECO:0000256" key="4">
    <source>
        <dbReference type="ARBA" id="ARBA00022801"/>
    </source>
</evidence>
<sequence>MGVAELAKGIEYTESIKTSWRSPRAIVAMGNERHQRVRQRHNINLEGDDIPPLLRSFEDMKFPPGILNVLAEKTTNGPTPIQMQGLPAVLSGRDLIDIAYTGSGNTLVFALPIVMFCCEQELAMPFVKNEGPYGLVVCPSIVFIIIRKFYVYSGVHIIVATPDRLMDMLDKKLLYLDICRYLCLDEADRMIDMGFEEGVRNIISHFKTQRQTLLFSATMPEKIQNFAKSALVKPITINVGRAGAASLEVNQEIEHVMAEARVVQLLTTLQKTPPPVLIFAQHKQDVDAIHEYLLLKGVEAVAIHGGKVTICYLIMASNNNDDLQSFVDDDLFEEAAAFVQSHLPLFSKDDLLYLYARYKQVTVGDINIPRPGIFTLNFEPKAKWDAWNSVKNVSKMQASHEYIEKVNHIKRINNITNENAKSSGTGGPSVSRFKKDEEEIDDKDKTIFDFCQEGNLQRVEELLTTGFDINEPDVLGLSLLHWATDRGDENMIRLLARKGANMNIQDAEGQTALHYAASCGHDNCANLLLDLGTDANICDYDGYKPYTVASSDHIRSIFASR</sequence>
<evidence type="ECO:0000256" key="2">
    <source>
        <dbReference type="ARBA" id="ARBA00018419"/>
    </source>
</evidence>
<feature type="short sequence motif" description="Q motif" evidence="8">
    <location>
        <begin position="55"/>
        <end position="83"/>
    </location>
</feature>
<dbReference type="EC" id="3.6.4.13" evidence="1"/>
<dbReference type="Proteomes" id="UP000681722">
    <property type="component" value="Unassembled WGS sequence"/>
</dbReference>
<evidence type="ECO:0000313" key="15">
    <source>
        <dbReference type="EMBL" id="CAF4112036.1"/>
    </source>
</evidence>
<dbReference type="GO" id="GO:0003724">
    <property type="term" value="F:RNA helicase activity"/>
    <property type="evidence" value="ECO:0007669"/>
    <property type="project" value="UniProtKB-EC"/>
</dbReference>
<evidence type="ECO:0000256" key="6">
    <source>
        <dbReference type="ARBA" id="ARBA00022840"/>
    </source>
</evidence>
<evidence type="ECO:0000259" key="9">
    <source>
        <dbReference type="PROSITE" id="PS51192"/>
    </source>
</evidence>
<comment type="caution">
    <text evidence="13">The sequence shown here is derived from an EMBL/GenBank/DDBJ whole genome shotgun (WGS) entry which is preliminary data.</text>
</comment>
<dbReference type="InterPro" id="IPR014014">
    <property type="entry name" value="RNA_helicase_DEAD_Q_motif"/>
</dbReference>
<dbReference type="Pfam" id="PF00887">
    <property type="entry name" value="ACBP"/>
    <property type="match status" value="1"/>
</dbReference>
<dbReference type="InterPro" id="IPR014001">
    <property type="entry name" value="Helicase_ATP-bd"/>
</dbReference>
<feature type="domain" description="ACB" evidence="11">
    <location>
        <begin position="328"/>
        <end position="415"/>
    </location>
</feature>
<evidence type="ECO:0000256" key="3">
    <source>
        <dbReference type="ARBA" id="ARBA00022741"/>
    </source>
</evidence>
<organism evidence="13 16">
    <name type="scientific">Didymodactylos carnosus</name>
    <dbReference type="NCBI Taxonomy" id="1234261"/>
    <lineage>
        <taxon>Eukaryota</taxon>
        <taxon>Metazoa</taxon>
        <taxon>Spiralia</taxon>
        <taxon>Gnathifera</taxon>
        <taxon>Rotifera</taxon>
        <taxon>Eurotatoria</taxon>
        <taxon>Bdelloidea</taxon>
        <taxon>Philodinida</taxon>
        <taxon>Philodinidae</taxon>
        <taxon>Didymodactylos</taxon>
    </lineage>
</organism>
<dbReference type="InterPro" id="IPR014352">
    <property type="entry name" value="FERM/acyl-CoA-bd_prot_sf"/>
</dbReference>
<keyword evidence="7" id="KW-0040">ANK repeat</keyword>
<dbReference type="PROSITE" id="PS50297">
    <property type="entry name" value="ANK_REP_REGION"/>
    <property type="match status" value="2"/>
</dbReference>
<dbReference type="InterPro" id="IPR002110">
    <property type="entry name" value="Ankyrin_rpt"/>
</dbReference>
<dbReference type="PROSITE" id="PS51192">
    <property type="entry name" value="HELICASE_ATP_BIND_1"/>
    <property type="match status" value="1"/>
</dbReference>
<dbReference type="GO" id="GO:0016787">
    <property type="term" value="F:hydrolase activity"/>
    <property type="evidence" value="ECO:0007669"/>
    <property type="project" value="UniProtKB-KW"/>
</dbReference>
<dbReference type="SUPFAM" id="SSF48403">
    <property type="entry name" value="Ankyrin repeat"/>
    <property type="match status" value="1"/>
</dbReference>
<dbReference type="InterPro" id="IPR036770">
    <property type="entry name" value="Ankyrin_rpt-contain_sf"/>
</dbReference>
<dbReference type="PRINTS" id="PR00689">
    <property type="entry name" value="ACOABINDINGP"/>
</dbReference>
<dbReference type="GO" id="GO:0005524">
    <property type="term" value="F:ATP binding"/>
    <property type="evidence" value="ECO:0007669"/>
    <property type="project" value="UniProtKB-KW"/>
</dbReference>
<dbReference type="Pfam" id="PF00270">
    <property type="entry name" value="DEAD"/>
    <property type="match status" value="2"/>
</dbReference>
<dbReference type="Gene3D" id="1.25.40.20">
    <property type="entry name" value="Ankyrin repeat-containing domain"/>
    <property type="match status" value="1"/>
</dbReference>
<dbReference type="PANTHER" id="PTHR47958">
    <property type="entry name" value="ATP-DEPENDENT RNA HELICASE DBP3"/>
    <property type="match status" value="1"/>
</dbReference>
<keyword evidence="3" id="KW-0547">Nucleotide-binding</keyword>
<evidence type="ECO:0000256" key="8">
    <source>
        <dbReference type="PROSITE-ProRule" id="PRU00552"/>
    </source>
</evidence>
<dbReference type="Proteomes" id="UP000663829">
    <property type="component" value="Unassembled WGS sequence"/>
</dbReference>
<evidence type="ECO:0000256" key="5">
    <source>
        <dbReference type="ARBA" id="ARBA00022806"/>
    </source>
</evidence>
<dbReference type="EMBL" id="CAJNOQ010012287">
    <property type="protein sequence ID" value="CAF1296611.1"/>
    <property type="molecule type" value="Genomic_DNA"/>
</dbReference>